<feature type="transmembrane region" description="Helical" evidence="1">
    <location>
        <begin position="356"/>
        <end position="378"/>
    </location>
</feature>
<keyword evidence="1" id="KW-0812">Transmembrane</keyword>
<feature type="transmembrane region" description="Helical" evidence="1">
    <location>
        <begin position="447"/>
        <end position="474"/>
    </location>
</feature>
<evidence type="ECO:0000313" key="3">
    <source>
        <dbReference type="EMBL" id="OXA51107.1"/>
    </source>
</evidence>
<name>A0A226E297_FOLCA</name>
<keyword evidence="3" id="KW-0675">Receptor</keyword>
<dbReference type="AlphaFoldDB" id="A0A226E297"/>
<accession>A0A226E297</accession>
<comment type="caution">
    <text evidence="3">The sequence shown here is derived from an EMBL/GenBank/DDBJ whole genome shotgun (WGS) entry which is preliminary data.</text>
</comment>
<dbReference type="OrthoDB" id="6134459at2759"/>
<proteinExistence type="predicted"/>
<protein>
    <submittedName>
        <fullName evidence="3">Putative G-protein coupled receptor Mth-like 4</fullName>
    </submittedName>
</protein>
<gene>
    <name evidence="3" type="ORF">Fcan01_13929</name>
</gene>
<dbReference type="PANTHER" id="PTHR46953">
    <property type="entry name" value="G-PROTEIN COUPLED RECEPTOR MTH-LIKE 1-RELATED"/>
    <property type="match status" value="1"/>
</dbReference>
<feature type="chain" id="PRO_5012511088" evidence="2">
    <location>
        <begin position="20"/>
        <end position="598"/>
    </location>
</feature>
<evidence type="ECO:0000256" key="1">
    <source>
        <dbReference type="SAM" id="Phobius"/>
    </source>
</evidence>
<dbReference type="PANTHER" id="PTHR46953:SF1">
    <property type="entry name" value="G-PROTEIN COUPLED RECEPTOR MTH-LIKE 1-RELATED"/>
    <property type="match status" value="1"/>
</dbReference>
<organism evidence="3 4">
    <name type="scientific">Folsomia candida</name>
    <name type="common">Springtail</name>
    <dbReference type="NCBI Taxonomy" id="158441"/>
    <lineage>
        <taxon>Eukaryota</taxon>
        <taxon>Metazoa</taxon>
        <taxon>Ecdysozoa</taxon>
        <taxon>Arthropoda</taxon>
        <taxon>Hexapoda</taxon>
        <taxon>Collembola</taxon>
        <taxon>Entomobryomorpha</taxon>
        <taxon>Isotomoidea</taxon>
        <taxon>Isotomidae</taxon>
        <taxon>Proisotominae</taxon>
        <taxon>Folsomia</taxon>
    </lineage>
</organism>
<keyword evidence="1" id="KW-0472">Membrane</keyword>
<evidence type="ECO:0000256" key="2">
    <source>
        <dbReference type="SAM" id="SignalP"/>
    </source>
</evidence>
<dbReference type="InterPro" id="IPR052808">
    <property type="entry name" value="GPCR_Mth-like"/>
</dbReference>
<dbReference type="EMBL" id="LNIX01000008">
    <property type="protein sequence ID" value="OXA51107.1"/>
    <property type="molecule type" value="Genomic_DNA"/>
</dbReference>
<feature type="transmembrane region" description="Helical" evidence="1">
    <location>
        <begin position="486"/>
        <end position="504"/>
    </location>
</feature>
<reference evidence="3 4" key="1">
    <citation type="submission" date="2015-12" db="EMBL/GenBank/DDBJ databases">
        <title>The genome of Folsomia candida.</title>
        <authorList>
            <person name="Faddeeva A."/>
            <person name="Derks M.F."/>
            <person name="Anvar Y."/>
            <person name="Smit S."/>
            <person name="Van Straalen N."/>
            <person name="Roelofs D."/>
        </authorList>
    </citation>
    <scope>NUCLEOTIDE SEQUENCE [LARGE SCALE GENOMIC DNA]</scope>
    <source>
        <strain evidence="3 4">VU population</strain>
        <tissue evidence="3">Whole body</tissue>
    </source>
</reference>
<dbReference type="Gene3D" id="1.20.1070.10">
    <property type="entry name" value="Rhodopsin 7-helix transmembrane proteins"/>
    <property type="match status" value="1"/>
</dbReference>
<feature type="transmembrane region" description="Helical" evidence="1">
    <location>
        <begin position="330"/>
        <end position="349"/>
    </location>
</feature>
<feature type="transmembrane region" description="Helical" evidence="1">
    <location>
        <begin position="516"/>
        <end position="535"/>
    </location>
</feature>
<dbReference type="Proteomes" id="UP000198287">
    <property type="component" value="Unassembled WGS sequence"/>
</dbReference>
<feature type="signal peptide" evidence="2">
    <location>
        <begin position="1"/>
        <end position="19"/>
    </location>
</feature>
<evidence type="ECO:0000313" key="4">
    <source>
        <dbReference type="Proteomes" id="UP000198287"/>
    </source>
</evidence>
<keyword evidence="4" id="KW-1185">Reference proteome</keyword>
<keyword evidence="1" id="KW-1133">Transmembrane helix</keyword>
<keyword evidence="2" id="KW-0732">Signal</keyword>
<sequence length="598" mass="67216">MLLITVAVLSWISLHVVIGADSDNSINLPSDNSTSSSSHENNLSLVNIGKCPGSKITQNELRIPSWLKLKGHNATLVFRLANLEPGLEKTCPGGKVASVTVTKRIKNGNMVQFLDGGMVSINHAHYDTDQYCFSRFDTKSVTLSHCDLSCSPSGPVLCIPKCCPLTEIMKLDEDGLTQSCVPSGPVKWTPRVYSSRDDPSGVEAKPLLPKDRKPLHYKFTEVAGTLIPITYRAVNFSEGGEEVEPFHASPFRLLDNGSMIILVLEPENGDGSECGEVIHRYPIHNKFCVDGFIVGDDAVYDGSEIDQIAFLPWVTEEDENTTNTIIKASFVLLGIIFLVLTILMHLVIWPKHNIHGWTVFSFVVSMLVFFITLATVHITHLTSTRVVLGTGSCLLVEFCPHLKNIAKVYNVMLATSFLREEYHENHNGFLPGYGTTKCQLHPCSQKYYLYIPMAFLLGFNLIMFSWTVFTLWTYKKKTQATSGQKQSWILFCKLFLCMGISWIFEVLSGFLNWDFVLLDIINLLQAVAIFFIFTAKRENLLWIYKRYRCSKRFIAPILRTRCCYVAELDVEQTEMTSAEKNRTLVTFKARGSGSSENY</sequence>